<proteinExistence type="predicted"/>
<gene>
    <name evidence="2" type="ORF">GIB67_038670</name>
</gene>
<feature type="region of interest" description="Disordered" evidence="1">
    <location>
        <begin position="65"/>
        <end position="91"/>
    </location>
</feature>
<accession>A0A7J7NSF4</accession>
<evidence type="ECO:0000256" key="1">
    <source>
        <dbReference type="SAM" id="MobiDB-lite"/>
    </source>
</evidence>
<sequence>MIQLKYVACGFLSDVDMRDKFTFILKHPLEQKKGSPKDKKAMRCTEKERLKEGEAADEELKKIKKEVKKKSSPKDSTQKVVVPNKRKRVVP</sequence>
<evidence type="ECO:0000313" key="3">
    <source>
        <dbReference type="Proteomes" id="UP000541444"/>
    </source>
</evidence>
<dbReference type="EMBL" id="JACGCM010000601">
    <property type="protein sequence ID" value="KAF6170137.1"/>
    <property type="molecule type" value="Genomic_DNA"/>
</dbReference>
<dbReference type="AlphaFoldDB" id="A0A7J7NSF4"/>
<organism evidence="2 3">
    <name type="scientific">Kingdonia uniflora</name>
    <dbReference type="NCBI Taxonomy" id="39325"/>
    <lineage>
        <taxon>Eukaryota</taxon>
        <taxon>Viridiplantae</taxon>
        <taxon>Streptophyta</taxon>
        <taxon>Embryophyta</taxon>
        <taxon>Tracheophyta</taxon>
        <taxon>Spermatophyta</taxon>
        <taxon>Magnoliopsida</taxon>
        <taxon>Ranunculales</taxon>
        <taxon>Circaeasteraceae</taxon>
        <taxon>Kingdonia</taxon>
    </lineage>
</organism>
<evidence type="ECO:0000313" key="2">
    <source>
        <dbReference type="EMBL" id="KAF6170137.1"/>
    </source>
</evidence>
<dbReference type="Proteomes" id="UP000541444">
    <property type="component" value="Unassembled WGS sequence"/>
</dbReference>
<dbReference type="OrthoDB" id="1731702at2759"/>
<name>A0A7J7NSF4_9MAGN</name>
<keyword evidence="3" id="KW-1185">Reference proteome</keyword>
<protein>
    <submittedName>
        <fullName evidence="2">Uncharacterized protein</fullName>
    </submittedName>
</protein>
<reference evidence="2 3" key="1">
    <citation type="journal article" date="2020" name="IScience">
        <title>Genome Sequencing of the Endangered Kingdonia uniflora (Circaeasteraceae, Ranunculales) Reveals Potential Mechanisms of Evolutionary Specialization.</title>
        <authorList>
            <person name="Sun Y."/>
            <person name="Deng T."/>
            <person name="Zhang A."/>
            <person name="Moore M.J."/>
            <person name="Landis J.B."/>
            <person name="Lin N."/>
            <person name="Zhang H."/>
            <person name="Zhang X."/>
            <person name="Huang J."/>
            <person name="Zhang X."/>
            <person name="Sun H."/>
            <person name="Wang H."/>
        </authorList>
    </citation>
    <scope>NUCLEOTIDE SEQUENCE [LARGE SCALE GENOMIC DNA]</scope>
    <source>
        <strain evidence="2">TB1705</strain>
        <tissue evidence="2">Leaf</tissue>
    </source>
</reference>
<dbReference type="Gene3D" id="2.20.25.350">
    <property type="match status" value="1"/>
</dbReference>
<comment type="caution">
    <text evidence="2">The sequence shown here is derived from an EMBL/GenBank/DDBJ whole genome shotgun (WGS) entry which is preliminary data.</text>
</comment>
<feature type="region of interest" description="Disordered" evidence="1">
    <location>
        <begin position="31"/>
        <end position="51"/>
    </location>
</feature>